<sequence length="274" mass="30148">MGRPALKNPALPPTVGKVFFRIGQAEYWCSATALRSKNHGNLVATAGHCAYDVGGHAAVQYWVFIPGYRDDGSTPFGIYVGHTLYMHDGFVGSGRYDYDYDYAFVTVYRGYRWDTDKNTDGTVKRNAQGQPVYKRVDVGRLEDTVGAQGFAWNRGVKVAAYAFGYPAGTHPNGSRPYDGRTLLWCLSRATTKISTPKYGLAQGVLIKSCAFTAGASGGPWLTKYRSSTRIGYLTGVNSLTWDLDGDGRYDGISSPYFNTATYRVYAFATQQKTD</sequence>
<dbReference type="PANTHER" id="PTHR15462">
    <property type="entry name" value="SERINE PROTEASE"/>
    <property type="match status" value="1"/>
</dbReference>
<keyword evidence="3" id="KW-1185">Reference proteome</keyword>
<evidence type="ECO:0008006" key="4">
    <source>
        <dbReference type="Google" id="ProtNLM"/>
    </source>
</evidence>
<dbReference type="InterPro" id="IPR050966">
    <property type="entry name" value="Glutamyl_endopeptidase"/>
</dbReference>
<dbReference type="AlphaFoldDB" id="A0A919R6I7"/>
<reference evidence="2" key="1">
    <citation type="submission" date="2021-01" db="EMBL/GenBank/DDBJ databases">
        <title>Whole genome shotgun sequence of Sphaerisporangium rufum NBRC 109079.</title>
        <authorList>
            <person name="Komaki H."/>
            <person name="Tamura T."/>
        </authorList>
    </citation>
    <scope>NUCLEOTIDE SEQUENCE</scope>
    <source>
        <strain evidence="2">NBRC 109079</strain>
    </source>
</reference>
<comment type="caution">
    <text evidence="2">The sequence shown here is derived from an EMBL/GenBank/DDBJ whole genome shotgun (WGS) entry which is preliminary data.</text>
</comment>
<dbReference type="SUPFAM" id="SSF50494">
    <property type="entry name" value="Trypsin-like serine proteases"/>
    <property type="match status" value="1"/>
</dbReference>
<dbReference type="InterPro" id="IPR043504">
    <property type="entry name" value="Peptidase_S1_PA_chymotrypsin"/>
</dbReference>
<evidence type="ECO:0000256" key="1">
    <source>
        <dbReference type="ARBA" id="ARBA00022729"/>
    </source>
</evidence>
<gene>
    <name evidence="2" type="ORF">Sru01_43030</name>
</gene>
<accession>A0A919R6I7</accession>
<dbReference type="Gene3D" id="2.40.10.10">
    <property type="entry name" value="Trypsin-like serine proteases"/>
    <property type="match status" value="2"/>
</dbReference>
<keyword evidence="1" id="KW-0732">Signal</keyword>
<dbReference type="EMBL" id="BOOU01000058">
    <property type="protein sequence ID" value="GII79321.1"/>
    <property type="molecule type" value="Genomic_DNA"/>
</dbReference>
<evidence type="ECO:0000313" key="3">
    <source>
        <dbReference type="Proteomes" id="UP000655287"/>
    </source>
</evidence>
<dbReference type="InterPro" id="IPR009003">
    <property type="entry name" value="Peptidase_S1_PA"/>
</dbReference>
<evidence type="ECO:0000313" key="2">
    <source>
        <dbReference type="EMBL" id="GII79321.1"/>
    </source>
</evidence>
<name>A0A919R6I7_9ACTN</name>
<organism evidence="2 3">
    <name type="scientific">Sphaerisporangium rufum</name>
    <dbReference type="NCBI Taxonomy" id="1381558"/>
    <lineage>
        <taxon>Bacteria</taxon>
        <taxon>Bacillati</taxon>
        <taxon>Actinomycetota</taxon>
        <taxon>Actinomycetes</taxon>
        <taxon>Streptosporangiales</taxon>
        <taxon>Streptosporangiaceae</taxon>
        <taxon>Sphaerisporangium</taxon>
    </lineage>
</organism>
<dbReference type="Proteomes" id="UP000655287">
    <property type="component" value="Unassembled WGS sequence"/>
</dbReference>
<proteinExistence type="predicted"/>
<protein>
    <recommendedName>
        <fullName evidence="4">Peptidase S1 domain-containing protein</fullName>
    </recommendedName>
</protein>